<feature type="compositionally biased region" description="Low complexity" evidence="1">
    <location>
        <begin position="41"/>
        <end position="55"/>
    </location>
</feature>
<accession>A0ABU0H0Z0</accession>
<name>A0ABU0H0Z0_9HYPH</name>
<sequence length="475" mass="48727">MYGRLNIKSPHGLALFLLAATSLTTMSSIGRAAETPPPPAAQTAPAVPTAPPVDAAPADQAAAAAPAADLFTQAELRKLLAPFALYPDALLAQLLPACAYPVDIVQAARWIDKNKAAVAKGDFSSADTQNWDPSVKALVRFPDIIAKLNDDLDLTTDLGDAFVNQPEDVASMIQDLRREAQKAGSLKTTKQQKVSVQDQGGTNYVVIEPADPGVIYVPVYDPATVYYDSGDALAAGVIGFGVGVAVGAIVNNPWDWNRGWVYPPRWAGYPGYRPGYGGGNVNIGNEINIGSGNTRPWRPDNDRYRPGQGSKPALANRPSGSRTSNAARPGAAGRPDGSVPRIGGGEGGAKLGAAGAGAKVGGGEARARAEAGAGNRQATSGKVTTKKQAAAPKKQAAAAKKSAAPAKRPAAQQRPARDTAFSGADYGGRASGAMSNRGAASRQSISRPQGGNRPAVNRGGGGRQMGGGGGGGRRR</sequence>
<dbReference type="Proteomes" id="UP001241603">
    <property type="component" value="Unassembled WGS sequence"/>
</dbReference>
<keyword evidence="4" id="KW-1185">Reference proteome</keyword>
<organism evidence="3 4">
    <name type="scientific">Kaistia dalseonensis</name>
    <dbReference type="NCBI Taxonomy" id="410840"/>
    <lineage>
        <taxon>Bacteria</taxon>
        <taxon>Pseudomonadati</taxon>
        <taxon>Pseudomonadota</taxon>
        <taxon>Alphaproteobacteria</taxon>
        <taxon>Hyphomicrobiales</taxon>
        <taxon>Kaistiaceae</taxon>
        <taxon>Kaistia</taxon>
    </lineage>
</organism>
<dbReference type="Pfam" id="PF11737">
    <property type="entry name" value="DUF3300"/>
    <property type="match status" value="1"/>
</dbReference>
<feature type="chain" id="PRO_5046590157" description="DUF3300 domain-containing protein" evidence="2">
    <location>
        <begin position="33"/>
        <end position="475"/>
    </location>
</feature>
<evidence type="ECO:0000256" key="2">
    <source>
        <dbReference type="SAM" id="SignalP"/>
    </source>
</evidence>
<dbReference type="PANTHER" id="PTHR40269:SF1">
    <property type="entry name" value="OUTER MEMBRANE PROTEIN"/>
    <property type="match status" value="1"/>
</dbReference>
<evidence type="ECO:0008006" key="5">
    <source>
        <dbReference type="Google" id="ProtNLM"/>
    </source>
</evidence>
<feature type="region of interest" description="Disordered" evidence="1">
    <location>
        <begin position="287"/>
        <end position="475"/>
    </location>
</feature>
<proteinExistence type="predicted"/>
<feature type="signal peptide" evidence="2">
    <location>
        <begin position="1"/>
        <end position="32"/>
    </location>
</feature>
<dbReference type="PANTHER" id="PTHR40269">
    <property type="entry name" value="OUTER MEMBRANE PROTEIN-RELATED"/>
    <property type="match status" value="1"/>
</dbReference>
<evidence type="ECO:0000256" key="1">
    <source>
        <dbReference type="SAM" id="MobiDB-lite"/>
    </source>
</evidence>
<evidence type="ECO:0000313" key="4">
    <source>
        <dbReference type="Proteomes" id="UP001241603"/>
    </source>
</evidence>
<evidence type="ECO:0000313" key="3">
    <source>
        <dbReference type="EMBL" id="MDQ0435962.1"/>
    </source>
</evidence>
<feature type="compositionally biased region" description="Low complexity" evidence="1">
    <location>
        <begin position="386"/>
        <end position="414"/>
    </location>
</feature>
<keyword evidence="2" id="KW-0732">Signal</keyword>
<feature type="compositionally biased region" description="Gly residues" evidence="1">
    <location>
        <begin position="458"/>
        <end position="475"/>
    </location>
</feature>
<dbReference type="InterPro" id="IPR021728">
    <property type="entry name" value="DUF3300"/>
</dbReference>
<reference evidence="3 4" key="1">
    <citation type="submission" date="2023-07" db="EMBL/GenBank/DDBJ databases">
        <title>Genomic Encyclopedia of Type Strains, Phase IV (KMG-IV): sequencing the most valuable type-strain genomes for metagenomic binning, comparative biology and taxonomic classification.</title>
        <authorList>
            <person name="Goeker M."/>
        </authorList>
    </citation>
    <scope>NUCLEOTIDE SEQUENCE [LARGE SCALE GENOMIC DNA]</scope>
    <source>
        <strain evidence="3 4">B6-8</strain>
    </source>
</reference>
<comment type="caution">
    <text evidence="3">The sequence shown here is derived from an EMBL/GenBank/DDBJ whole genome shotgun (WGS) entry which is preliminary data.</text>
</comment>
<feature type="compositionally biased region" description="Low complexity" evidence="1">
    <location>
        <begin position="326"/>
        <end position="335"/>
    </location>
</feature>
<dbReference type="EMBL" id="JAUSVO010000001">
    <property type="protein sequence ID" value="MDQ0435962.1"/>
    <property type="molecule type" value="Genomic_DNA"/>
</dbReference>
<feature type="region of interest" description="Disordered" evidence="1">
    <location>
        <begin position="29"/>
        <end position="55"/>
    </location>
</feature>
<protein>
    <recommendedName>
        <fullName evidence="5">DUF3300 domain-containing protein</fullName>
    </recommendedName>
</protein>
<feature type="compositionally biased region" description="Gly residues" evidence="1">
    <location>
        <begin position="342"/>
        <end position="364"/>
    </location>
</feature>
<gene>
    <name evidence="3" type="ORF">QO014_000332</name>
</gene>